<sequence length="172" mass="20496">MFKRFKNIALLTVICIYAIQLLPYFSDTIYEKIKTYRQERQVTKFHLRETKYITLKSWNSIKNKKEFKIDGVFYDVYSHSIEKDGVVKLIAFKDSQEHKLHLFFNHFLKKDYPNSKDKKKTIQKKLPYVTLEEEIAVTYSFSNETNFKENFNVKEGKTIHIVTSLLKPPLAV</sequence>
<evidence type="ECO:0000313" key="2">
    <source>
        <dbReference type="Proteomes" id="UP000290283"/>
    </source>
</evidence>
<dbReference type="OrthoDB" id="9912120at2"/>
<reference evidence="2" key="1">
    <citation type="submission" date="2019-01" db="EMBL/GenBank/DDBJ databases">
        <title>Cytophagaceae bacterium strain CAR-16.</title>
        <authorList>
            <person name="Chen W.-M."/>
        </authorList>
    </citation>
    <scope>NUCLEOTIDE SEQUENCE [LARGE SCALE GENOMIC DNA]</scope>
    <source>
        <strain evidence="2">LLJ-11</strain>
    </source>
</reference>
<organism evidence="1 2">
    <name type="scientific">Flavobacterium amnicola</name>
    <dbReference type="NCBI Taxonomy" id="2506422"/>
    <lineage>
        <taxon>Bacteria</taxon>
        <taxon>Pseudomonadati</taxon>
        <taxon>Bacteroidota</taxon>
        <taxon>Flavobacteriia</taxon>
        <taxon>Flavobacteriales</taxon>
        <taxon>Flavobacteriaceae</taxon>
        <taxon>Flavobacterium</taxon>
    </lineage>
</organism>
<name>A0A4Q1JZT7_9FLAO</name>
<protein>
    <submittedName>
        <fullName evidence="1">Uncharacterized protein</fullName>
    </submittedName>
</protein>
<dbReference type="EMBL" id="SBKO01000006">
    <property type="protein sequence ID" value="RXR16256.1"/>
    <property type="molecule type" value="Genomic_DNA"/>
</dbReference>
<keyword evidence="2" id="KW-1185">Reference proteome</keyword>
<comment type="caution">
    <text evidence="1">The sequence shown here is derived from an EMBL/GenBank/DDBJ whole genome shotgun (WGS) entry which is preliminary data.</text>
</comment>
<gene>
    <name evidence="1" type="ORF">EQG63_11560</name>
</gene>
<dbReference type="Proteomes" id="UP000290283">
    <property type="component" value="Unassembled WGS sequence"/>
</dbReference>
<evidence type="ECO:0000313" key="1">
    <source>
        <dbReference type="EMBL" id="RXR16256.1"/>
    </source>
</evidence>
<proteinExistence type="predicted"/>
<dbReference type="RefSeq" id="WP_129436535.1">
    <property type="nucleotide sequence ID" value="NZ_SBKO01000006.1"/>
</dbReference>
<accession>A0A4Q1JZT7</accession>
<dbReference type="AlphaFoldDB" id="A0A4Q1JZT7"/>